<dbReference type="Proteomes" id="UP001232148">
    <property type="component" value="Unassembled WGS sequence"/>
</dbReference>
<dbReference type="InterPro" id="IPR019378">
    <property type="entry name" value="GDP-Fuc_O-FucTrfase"/>
</dbReference>
<reference evidence="4" key="1">
    <citation type="submission" date="2021-06" db="EMBL/GenBank/DDBJ databases">
        <title>Comparative genomics, transcriptomics and evolutionary studies reveal genomic signatures of adaptation to plant cell wall in hemibiotrophic fungi.</title>
        <authorList>
            <consortium name="DOE Joint Genome Institute"/>
            <person name="Baroncelli R."/>
            <person name="Diaz J.F."/>
            <person name="Benocci T."/>
            <person name="Peng M."/>
            <person name="Battaglia E."/>
            <person name="Haridas S."/>
            <person name="Andreopoulos W."/>
            <person name="Labutti K."/>
            <person name="Pangilinan J."/>
            <person name="Floch G.L."/>
            <person name="Makela M.R."/>
            <person name="Henrissat B."/>
            <person name="Grigoriev I.V."/>
            <person name="Crouch J.A."/>
            <person name="De Vries R.P."/>
            <person name="Sukno S.A."/>
            <person name="Thon M.R."/>
        </authorList>
    </citation>
    <scope>NUCLEOTIDE SEQUENCE</scope>
    <source>
        <strain evidence="4">MAFF235873</strain>
    </source>
</reference>
<accession>A0AAD9HFS4</accession>
<dbReference type="EMBL" id="MU842886">
    <property type="protein sequence ID" value="KAK2027948.1"/>
    <property type="molecule type" value="Genomic_DNA"/>
</dbReference>
<evidence type="ECO:0000256" key="2">
    <source>
        <dbReference type="ARBA" id="ARBA00023253"/>
    </source>
</evidence>
<comment type="caution">
    <text evidence="4">The sequence shown here is derived from an EMBL/GenBank/DDBJ whole genome shotgun (WGS) entry which is preliminary data.</text>
</comment>
<keyword evidence="1" id="KW-0808">Transferase</keyword>
<protein>
    <recommendedName>
        <fullName evidence="6">Alternative oxidase</fullName>
    </recommendedName>
</protein>
<keyword evidence="5" id="KW-1185">Reference proteome</keyword>
<sequence>MLCESRPLVIFSLAVALIFVWTLRLLGVHEAISDAVSTIFDEAPSPQDAENLFIQQAMSVEYPAPIDYEPLRQICSRTSFRPGLLFSCEGQHGGIGMVRNQMLKCVRYAISGGGAIVIPSMALRNAKDITDIETTTEAPFDYLLDHETFVTHLTNGCPGMRVYERAEDFPFYDRRIGEPLSLLGDQFEPQHPKEGLRFPRKWRQFFDEWLDQMSVRDRMKADAPVHIKMEQTFLEYPVRDDGKAFVHEFGKILSFRNETRALAAKILYRMKERFALPIDPTVAINPNAYYGAHLRLEKDATSAWEPENWRFSRMDDQFEEQFKGIERSGLGVVYVASGNQTVVDIFAERLQKRLAAAPGPERRNVTVVTKHDLLQGPDRKQLDGLTFDQLGLVDFLIMFKASMFMGVAHSSFPWTIALRRHELSKYSEYGNEGSDLLRDEYSTIMGMEADYPYIDPFVYGIWP</sequence>
<gene>
    <name evidence="4" type="ORF">LX32DRAFT_640442</name>
</gene>
<dbReference type="Gene3D" id="3.40.50.11350">
    <property type="match status" value="1"/>
</dbReference>
<dbReference type="AlphaFoldDB" id="A0AAD9HFS4"/>
<evidence type="ECO:0000313" key="5">
    <source>
        <dbReference type="Proteomes" id="UP001232148"/>
    </source>
</evidence>
<evidence type="ECO:0000256" key="3">
    <source>
        <dbReference type="ARBA" id="ARBA00023277"/>
    </source>
</evidence>
<name>A0AAD9HFS4_9PEZI</name>
<dbReference type="GO" id="GO:0006004">
    <property type="term" value="P:fucose metabolic process"/>
    <property type="evidence" value="ECO:0007669"/>
    <property type="project" value="UniProtKB-KW"/>
</dbReference>
<evidence type="ECO:0000313" key="4">
    <source>
        <dbReference type="EMBL" id="KAK2027948.1"/>
    </source>
</evidence>
<dbReference type="Pfam" id="PF10250">
    <property type="entry name" value="O-FucT"/>
    <property type="match status" value="1"/>
</dbReference>
<proteinExistence type="predicted"/>
<evidence type="ECO:0000256" key="1">
    <source>
        <dbReference type="ARBA" id="ARBA00022679"/>
    </source>
</evidence>
<evidence type="ECO:0008006" key="6">
    <source>
        <dbReference type="Google" id="ProtNLM"/>
    </source>
</evidence>
<dbReference type="CDD" id="cd11296">
    <property type="entry name" value="O-FucT_like"/>
    <property type="match status" value="1"/>
</dbReference>
<keyword evidence="2" id="KW-0294">Fucose metabolism</keyword>
<keyword evidence="3" id="KW-0119">Carbohydrate metabolism</keyword>
<dbReference type="GO" id="GO:0016740">
    <property type="term" value="F:transferase activity"/>
    <property type="evidence" value="ECO:0007669"/>
    <property type="project" value="UniProtKB-KW"/>
</dbReference>
<organism evidence="4 5">
    <name type="scientific">Colletotrichum zoysiae</name>
    <dbReference type="NCBI Taxonomy" id="1216348"/>
    <lineage>
        <taxon>Eukaryota</taxon>
        <taxon>Fungi</taxon>
        <taxon>Dikarya</taxon>
        <taxon>Ascomycota</taxon>
        <taxon>Pezizomycotina</taxon>
        <taxon>Sordariomycetes</taxon>
        <taxon>Hypocreomycetidae</taxon>
        <taxon>Glomerellales</taxon>
        <taxon>Glomerellaceae</taxon>
        <taxon>Colletotrichum</taxon>
        <taxon>Colletotrichum graminicola species complex</taxon>
    </lineage>
</organism>